<dbReference type="Pfam" id="PF00615">
    <property type="entry name" value="RGS"/>
    <property type="match status" value="1"/>
</dbReference>
<keyword evidence="5" id="KW-1185">Reference proteome</keyword>
<reference evidence="4 6" key="2">
    <citation type="submission" date="2018-03" db="EMBL/GenBank/DDBJ databases">
        <authorList>
            <person name="Fogelqvist J."/>
        </authorList>
    </citation>
    <scope>NUCLEOTIDE SEQUENCE [LARGE SCALE GENOMIC DNA]</scope>
</reference>
<dbReference type="Pfam" id="PF00498">
    <property type="entry name" value="FHA"/>
    <property type="match status" value="1"/>
</dbReference>
<dbReference type="Proteomes" id="UP000290189">
    <property type="component" value="Unassembled WGS sequence"/>
</dbReference>
<name>A0A0G4IP35_PLABS</name>
<dbReference type="PROSITE" id="PS50006">
    <property type="entry name" value="FHA_DOMAIN"/>
    <property type="match status" value="1"/>
</dbReference>
<evidence type="ECO:0000313" key="4">
    <source>
        <dbReference type="EMBL" id="SPR01889.1"/>
    </source>
</evidence>
<accession>A0A0G4IP35</accession>
<dbReference type="InterPro" id="IPR016137">
    <property type="entry name" value="RGS"/>
</dbReference>
<evidence type="ECO:0000313" key="6">
    <source>
        <dbReference type="Proteomes" id="UP000290189"/>
    </source>
</evidence>
<feature type="domain" description="FHA" evidence="1">
    <location>
        <begin position="493"/>
        <end position="543"/>
    </location>
</feature>
<dbReference type="SUPFAM" id="SSF49879">
    <property type="entry name" value="SMAD/FHA domain"/>
    <property type="match status" value="1"/>
</dbReference>
<dbReference type="CDD" id="cd00060">
    <property type="entry name" value="FHA"/>
    <property type="match status" value="1"/>
</dbReference>
<dbReference type="SUPFAM" id="SSF50729">
    <property type="entry name" value="PH domain-like"/>
    <property type="match status" value="1"/>
</dbReference>
<dbReference type="InterPro" id="IPR008984">
    <property type="entry name" value="SMAD_FHA_dom_sf"/>
</dbReference>
<dbReference type="Gene3D" id="2.60.200.20">
    <property type="match status" value="1"/>
</dbReference>
<dbReference type="InterPro" id="IPR036305">
    <property type="entry name" value="RGS_sf"/>
</dbReference>
<proteinExistence type="predicted"/>
<dbReference type="Gene3D" id="1.10.167.10">
    <property type="entry name" value="Regulator of G-protein Signalling 4, domain 2"/>
    <property type="match status" value="2"/>
</dbReference>
<dbReference type="InterPro" id="IPR044926">
    <property type="entry name" value="RGS_subdomain_2"/>
</dbReference>
<feature type="domain" description="RGS" evidence="2">
    <location>
        <begin position="616"/>
        <end position="737"/>
    </location>
</feature>
<evidence type="ECO:0000313" key="5">
    <source>
        <dbReference type="Proteomes" id="UP000039324"/>
    </source>
</evidence>
<dbReference type="AlphaFoldDB" id="A0A0G4IP35"/>
<dbReference type="PRINTS" id="PR01301">
    <property type="entry name" value="RGSPROTEIN"/>
</dbReference>
<dbReference type="PANTHER" id="PTHR10845:SF192">
    <property type="entry name" value="DOUBLE HIT, ISOFORM B"/>
    <property type="match status" value="1"/>
</dbReference>
<dbReference type="EMBL" id="OVEO01000019">
    <property type="protein sequence ID" value="SPR01889.1"/>
    <property type="molecule type" value="Genomic_DNA"/>
</dbReference>
<evidence type="ECO:0000259" key="2">
    <source>
        <dbReference type="PROSITE" id="PS50132"/>
    </source>
</evidence>
<protein>
    <recommendedName>
        <fullName evidence="7">FHA domain-containing protein</fullName>
    </recommendedName>
</protein>
<organism evidence="3 5">
    <name type="scientific">Plasmodiophora brassicae</name>
    <name type="common">Clubroot disease agent</name>
    <dbReference type="NCBI Taxonomy" id="37360"/>
    <lineage>
        <taxon>Eukaryota</taxon>
        <taxon>Sar</taxon>
        <taxon>Rhizaria</taxon>
        <taxon>Endomyxa</taxon>
        <taxon>Phytomyxea</taxon>
        <taxon>Plasmodiophorida</taxon>
        <taxon>Plasmodiophoridae</taxon>
        <taxon>Plasmodiophora</taxon>
    </lineage>
</organism>
<dbReference type="EMBL" id="CDSF01000077">
    <property type="protein sequence ID" value="CEO96942.1"/>
    <property type="molecule type" value="Genomic_DNA"/>
</dbReference>
<dbReference type="PANTHER" id="PTHR10845">
    <property type="entry name" value="REGULATOR OF G PROTEIN SIGNALING"/>
    <property type="match status" value="1"/>
</dbReference>
<dbReference type="Proteomes" id="UP000039324">
    <property type="component" value="Unassembled WGS sequence"/>
</dbReference>
<keyword evidence="4" id="KW-0496">Mitochondrion</keyword>
<sequence length="757" mass="85835">MAANLKNDRMVVTNMPTKEMGMLYTIKYLPDEALALQRMRLSGADKNTKSDTLFEMDVMAQNGWRLTPDDVRWAPRTFALDGNFISLREVATPKVSSGIAILFLFAKGNETDVIKILTSDCIVMLRTRDQNATERLRNVIEAAMKKVVGARLMSQKAHAAEHALHLLQQQAGEQQQLFAAEPASPDKKGMLEMWNGFQWLPLECTVRQRALWWSVKDSTDIVSFVSLSQAALYLDCEFFKEGHWAFSIKTPLRVVRFRAVHAISLTEWVLVLKKAIAGDAIPGLQQLDMSAFNGDIVALQLELLRQKRETDAMNETLDIVLEMRDACVDLEELIATDDGCEQFANFVGPRLAPNVRCLRMAFQVFDTSFHKDSEKRAASLDAFQSTYLAKNAPTPLDQLEDIPKDVINEIQKDLKDGPLESRTLVRLVDHLVGQLISWFVKFTNSDAYETMIKNGWTKVKVDMTEGSETAVFSLAALDKKGKRYDLDSDNRWVTIGRDLGKNDIIVSDKKVSRTHAKILYGKHSVQLFDLDSWYGTLVNGTRCSHAHLKPGDTFTIGPTTFQLQIHEPKKAMHERLITKFKQKLGISKDDDKERDAVKDDADAEQHFEADATDQETLGDLLRTTEGFSQFRAYLEKQFASESLLFWRDAQVYRKEFGTSFTGFNAISIYTTYLQKGAPMEVNLPSSMLRHFRDVFGGIDEGDDDSDKRLTTVLTEDIFDDACHELVKLMEVNSFTQFKAYMRAEKQREEEALKGAKK</sequence>
<dbReference type="SMART" id="SM00240">
    <property type="entry name" value="FHA"/>
    <property type="match status" value="1"/>
</dbReference>
<reference evidence="3 5" key="1">
    <citation type="submission" date="2015-02" db="EMBL/GenBank/DDBJ databases">
        <authorList>
            <person name="Chooi Y.-H."/>
        </authorList>
    </citation>
    <scope>NUCLEOTIDE SEQUENCE [LARGE SCALE GENOMIC DNA]</scope>
    <source>
        <strain evidence="3">E3</strain>
    </source>
</reference>
<dbReference type="InterPro" id="IPR000253">
    <property type="entry name" value="FHA_dom"/>
</dbReference>
<gene>
    <name evidence="3" type="ORF">PBRA_005546</name>
    <name evidence="4" type="ORF">PLBR_LOCUS9104</name>
</gene>
<evidence type="ECO:0000313" key="3">
    <source>
        <dbReference type="EMBL" id="CEO96942.1"/>
    </source>
</evidence>
<evidence type="ECO:0008006" key="7">
    <source>
        <dbReference type="Google" id="ProtNLM"/>
    </source>
</evidence>
<dbReference type="SUPFAM" id="SSF48097">
    <property type="entry name" value="Regulator of G-protein signaling, RGS"/>
    <property type="match status" value="2"/>
</dbReference>
<dbReference type="SMART" id="SM00315">
    <property type="entry name" value="RGS"/>
    <property type="match status" value="2"/>
</dbReference>
<dbReference type="CDD" id="cd07440">
    <property type="entry name" value="RGS"/>
    <property type="match status" value="1"/>
</dbReference>
<evidence type="ECO:0000259" key="1">
    <source>
        <dbReference type="PROSITE" id="PS50006"/>
    </source>
</evidence>
<dbReference type="OrthoDB" id="196547at2759"/>
<geneLocation type="mitochondrion" evidence="4"/>
<dbReference type="PROSITE" id="PS50132">
    <property type="entry name" value="RGS"/>
    <property type="match status" value="1"/>
</dbReference>